<sequence length="285" mass="32147">MRNSKSSSITHLIRIMSSRADYLAKYLSGGSKKDEKKKRKKKKDQVVEPKPSVVVVDGGTLGGAVEDVSEEEPTDETPVQVDIQGEISAFKGFKRIDGSERVIPVSEPLQESGPESVVVPTKPETVYRDSSGRIIDIQARREQLKAKKLEEEKLELERKQALVETDLSRLQEKELQEKLRNANKFTISKDDVSYNARLQSEARFEDPMSSFQSKSTSKSGDDLFSKTGKPIYTKGISPANRFGISAGHFWDGIDRSNGFEELVMRKRNEVTQQKRVDDYELDLDD</sequence>
<organism evidence="5 6">
    <name type="scientific">[Candida] anglica</name>
    <dbReference type="NCBI Taxonomy" id="148631"/>
    <lineage>
        <taxon>Eukaryota</taxon>
        <taxon>Fungi</taxon>
        <taxon>Dikarya</taxon>
        <taxon>Ascomycota</taxon>
        <taxon>Saccharomycotina</taxon>
        <taxon>Pichiomycetes</taxon>
        <taxon>Debaryomycetaceae</taxon>
        <taxon>Kurtzmaniella</taxon>
    </lineage>
</organism>
<dbReference type="PANTHER" id="PTHR31809:SF0">
    <property type="entry name" value="BUD13 HOMOLOG"/>
    <property type="match status" value="1"/>
</dbReference>
<dbReference type="Pfam" id="PF09736">
    <property type="entry name" value="Bud13"/>
    <property type="match status" value="1"/>
</dbReference>
<evidence type="ECO:0000313" key="6">
    <source>
        <dbReference type="Proteomes" id="UP001497600"/>
    </source>
</evidence>
<evidence type="ECO:0000313" key="5">
    <source>
        <dbReference type="EMBL" id="CAK7892745.1"/>
    </source>
</evidence>
<gene>
    <name evidence="5" type="primary">CWC26</name>
    <name evidence="5" type="ORF">CAAN4_A04280</name>
</gene>
<evidence type="ECO:0000256" key="1">
    <source>
        <dbReference type="ARBA" id="ARBA00011069"/>
    </source>
</evidence>
<evidence type="ECO:0000256" key="2">
    <source>
        <dbReference type="ARBA" id="ARBA00020644"/>
    </source>
</evidence>
<dbReference type="InterPro" id="IPR051112">
    <property type="entry name" value="CWC26_splicing_factor"/>
</dbReference>
<dbReference type="InterPro" id="IPR018609">
    <property type="entry name" value="Bud13"/>
</dbReference>
<accession>A0ABP0E8X9</accession>
<keyword evidence="3" id="KW-0175">Coiled coil</keyword>
<evidence type="ECO:0000256" key="3">
    <source>
        <dbReference type="SAM" id="Coils"/>
    </source>
</evidence>
<dbReference type="PANTHER" id="PTHR31809">
    <property type="entry name" value="BUD13 HOMOLOG"/>
    <property type="match status" value="1"/>
</dbReference>
<evidence type="ECO:0000256" key="4">
    <source>
        <dbReference type="SAM" id="MobiDB-lite"/>
    </source>
</evidence>
<proteinExistence type="inferred from homology"/>
<dbReference type="EMBL" id="OZ004253">
    <property type="protein sequence ID" value="CAK7892745.1"/>
    <property type="molecule type" value="Genomic_DNA"/>
</dbReference>
<feature type="coiled-coil region" evidence="3">
    <location>
        <begin position="134"/>
        <end position="173"/>
    </location>
</feature>
<comment type="similarity">
    <text evidence="1">Belongs to the CWC26 family.</text>
</comment>
<reference evidence="5 6" key="1">
    <citation type="submission" date="2024-01" db="EMBL/GenBank/DDBJ databases">
        <authorList>
            <consortium name="Genoscope - CEA"/>
            <person name="William W."/>
        </authorList>
    </citation>
    <scope>NUCLEOTIDE SEQUENCE [LARGE SCALE GENOMIC DNA]</scope>
    <source>
        <strain evidence="5 6">29B2s-10</strain>
    </source>
</reference>
<dbReference type="Proteomes" id="UP001497600">
    <property type="component" value="Chromosome A"/>
</dbReference>
<keyword evidence="6" id="KW-1185">Reference proteome</keyword>
<name>A0ABP0E8X9_9ASCO</name>
<protein>
    <recommendedName>
        <fullName evidence="2">Pre-mRNA-splicing factor CWC26</fullName>
    </recommendedName>
</protein>
<feature type="region of interest" description="Disordered" evidence="4">
    <location>
        <begin position="29"/>
        <end position="78"/>
    </location>
</feature>